<dbReference type="InterPro" id="IPR010920">
    <property type="entry name" value="LSM_dom_sf"/>
</dbReference>
<dbReference type="HOGENOM" id="CLU_076902_8_1_1"/>
<keyword evidence="3" id="KW-1185">Reference proteome</keyword>
<protein>
    <recommendedName>
        <fullName evidence="1">Sm domain-containing protein</fullName>
    </recommendedName>
</protein>
<dbReference type="GO" id="GO:0006364">
    <property type="term" value="P:rRNA processing"/>
    <property type="evidence" value="ECO:0007669"/>
    <property type="project" value="EnsemblFungi"/>
</dbReference>
<dbReference type="Proteomes" id="UP000006310">
    <property type="component" value="Chromosome 13"/>
</dbReference>
<dbReference type="KEGG" id="kng:KNAG_0M01280"/>
<dbReference type="GO" id="GO:0003723">
    <property type="term" value="F:RNA binding"/>
    <property type="evidence" value="ECO:0007669"/>
    <property type="project" value="EnsemblFungi"/>
</dbReference>
<dbReference type="Gene3D" id="2.30.30.100">
    <property type="match status" value="1"/>
</dbReference>
<evidence type="ECO:0000259" key="1">
    <source>
        <dbReference type="SMART" id="SM00651"/>
    </source>
</evidence>
<reference evidence="3" key="2">
    <citation type="submission" date="2012-08" db="EMBL/GenBank/DDBJ databases">
        <title>Genome sequence of Kazachstania naganishii.</title>
        <authorList>
            <person name="Gordon J.L."/>
            <person name="Armisen D."/>
            <person name="Proux-Wera E."/>
            <person name="OhEigeartaigh S.S."/>
            <person name="Byrne K.P."/>
            <person name="Wolfe K.H."/>
        </authorList>
    </citation>
    <scope>NUCLEOTIDE SEQUENCE [LARGE SCALE GENOMIC DNA]</scope>
    <source>
        <strain evidence="3">ATCC MYA-139 / BCRC 22969 / CBS 8797 / CCRC 22969 / KCTC 17520 / NBRC 10181 / NCYC 3082</strain>
    </source>
</reference>
<dbReference type="eggNOG" id="KOG1784">
    <property type="taxonomic scope" value="Eukaryota"/>
</dbReference>
<dbReference type="Pfam" id="PF01423">
    <property type="entry name" value="LSM"/>
    <property type="match status" value="1"/>
</dbReference>
<dbReference type="OMA" id="NTLSCTM"/>
<sequence length="102" mass="11347">MSPLLKEYLNRDVVVVLTSGCVQQATLVGFDKNVNLLLWTAGQHCVRVLRGSEVVCVGLCPANTTATTGETAVDEGERYYADTKNNVPQEHLIWAQVWNRRD</sequence>
<dbReference type="GeneID" id="34528761"/>
<dbReference type="GO" id="GO:0005681">
    <property type="term" value="C:spliceosomal complex"/>
    <property type="evidence" value="ECO:0007669"/>
    <property type="project" value="EnsemblFungi"/>
</dbReference>
<evidence type="ECO:0000313" key="3">
    <source>
        <dbReference type="Proteomes" id="UP000006310"/>
    </source>
</evidence>
<feature type="domain" description="Sm" evidence="1">
    <location>
        <begin position="3"/>
        <end position="59"/>
    </location>
</feature>
<evidence type="ECO:0000313" key="2">
    <source>
        <dbReference type="EMBL" id="CCK72981.1"/>
    </source>
</evidence>
<dbReference type="SUPFAM" id="SSF50182">
    <property type="entry name" value="Sm-like ribonucleoproteins"/>
    <property type="match status" value="1"/>
</dbReference>
<dbReference type="RefSeq" id="XP_022467225.1">
    <property type="nucleotide sequence ID" value="XM_022610983.1"/>
</dbReference>
<organism evidence="2 3">
    <name type="scientific">Huiozyma naganishii (strain ATCC MYA-139 / BCRC 22969 / CBS 8797 / KCTC 17520 / NBRC 10181 / NCYC 3082 / Yp74L-3)</name>
    <name type="common">Yeast</name>
    <name type="synonym">Kazachstania naganishii</name>
    <dbReference type="NCBI Taxonomy" id="1071383"/>
    <lineage>
        <taxon>Eukaryota</taxon>
        <taxon>Fungi</taxon>
        <taxon>Dikarya</taxon>
        <taxon>Ascomycota</taxon>
        <taxon>Saccharomycotina</taxon>
        <taxon>Saccharomycetes</taxon>
        <taxon>Saccharomycetales</taxon>
        <taxon>Saccharomycetaceae</taxon>
        <taxon>Huiozyma</taxon>
    </lineage>
</organism>
<reference evidence="2 3" key="1">
    <citation type="journal article" date="2011" name="Proc. Natl. Acad. Sci. U.S.A.">
        <title>Evolutionary erosion of yeast sex chromosomes by mating-type switching accidents.</title>
        <authorList>
            <person name="Gordon J.L."/>
            <person name="Armisen D."/>
            <person name="Proux-Wera E."/>
            <person name="Oheigeartaigh S.S."/>
            <person name="Byrne K.P."/>
            <person name="Wolfe K.H."/>
        </authorList>
    </citation>
    <scope>NUCLEOTIDE SEQUENCE [LARGE SCALE GENOMIC DNA]</scope>
    <source>
        <strain evidence="3">ATCC MYA-139 / BCRC 22969 / CBS 8797 / CCRC 22969 / KCTC 17520 / NBRC 10181 / NCYC 3082</strain>
    </source>
</reference>
<dbReference type="EMBL" id="HE978326">
    <property type="protein sequence ID" value="CCK72981.1"/>
    <property type="molecule type" value="Genomic_DNA"/>
</dbReference>
<dbReference type="GO" id="GO:0046540">
    <property type="term" value="C:U4/U6 x U5 tri-snRNP complex"/>
    <property type="evidence" value="ECO:0007669"/>
    <property type="project" value="EnsemblFungi"/>
</dbReference>
<dbReference type="AlphaFoldDB" id="J7SBE4"/>
<dbReference type="OrthoDB" id="422364at2759"/>
<dbReference type="GO" id="GO:0000398">
    <property type="term" value="P:mRNA splicing, via spliceosome"/>
    <property type="evidence" value="ECO:0007669"/>
    <property type="project" value="EnsemblFungi"/>
</dbReference>
<dbReference type="GO" id="GO:0005688">
    <property type="term" value="C:U6 snRNP"/>
    <property type="evidence" value="ECO:0007669"/>
    <property type="project" value="EnsemblFungi"/>
</dbReference>
<dbReference type="GO" id="GO:0008033">
    <property type="term" value="P:tRNA processing"/>
    <property type="evidence" value="ECO:0007669"/>
    <property type="project" value="EnsemblFungi"/>
</dbReference>
<name>J7SBE4_HUIN7</name>
<dbReference type="STRING" id="1071383.J7SBE4"/>
<dbReference type="SMART" id="SM00651">
    <property type="entry name" value="Sm"/>
    <property type="match status" value="1"/>
</dbReference>
<dbReference type="InterPro" id="IPR001163">
    <property type="entry name" value="Sm_dom_euk/arc"/>
</dbReference>
<dbReference type="GO" id="GO:0005730">
    <property type="term" value="C:nucleolus"/>
    <property type="evidence" value="ECO:0007669"/>
    <property type="project" value="EnsemblFungi"/>
</dbReference>
<proteinExistence type="predicted"/>
<accession>J7SBE4</accession>
<gene>
    <name evidence="2" type="primary">KNAG0M01280</name>
    <name evidence="2" type="ordered locus">KNAG_0M01280</name>
</gene>